<evidence type="ECO:0000256" key="1">
    <source>
        <dbReference type="SAM" id="MobiDB-lite"/>
    </source>
</evidence>
<feature type="region of interest" description="Disordered" evidence="1">
    <location>
        <begin position="1"/>
        <end position="44"/>
    </location>
</feature>
<protein>
    <submittedName>
        <fullName evidence="2">Uncharacterized protein</fullName>
    </submittedName>
</protein>
<comment type="caution">
    <text evidence="2">The sequence shown here is derived from an EMBL/GenBank/DDBJ whole genome shotgun (WGS) entry which is preliminary data.</text>
</comment>
<dbReference type="Proteomes" id="UP001211907">
    <property type="component" value="Unassembled WGS sequence"/>
</dbReference>
<dbReference type="AlphaFoldDB" id="A0AAD5XCM5"/>
<evidence type="ECO:0000313" key="2">
    <source>
        <dbReference type="EMBL" id="KAJ3121786.1"/>
    </source>
</evidence>
<gene>
    <name evidence="2" type="ORF">HK100_012232</name>
</gene>
<name>A0AAD5XCM5_9FUNG</name>
<evidence type="ECO:0000313" key="3">
    <source>
        <dbReference type="Proteomes" id="UP001211907"/>
    </source>
</evidence>
<keyword evidence="3" id="KW-1185">Reference proteome</keyword>
<organism evidence="2 3">
    <name type="scientific">Physocladia obscura</name>
    <dbReference type="NCBI Taxonomy" id="109957"/>
    <lineage>
        <taxon>Eukaryota</taxon>
        <taxon>Fungi</taxon>
        <taxon>Fungi incertae sedis</taxon>
        <taxon>Chytridiomycota</taxon>
        <taxon>Chytridiomycota incertae sedis</taxon>
        <taxon>Chytridiomycetes</taxon>
        <taxon>Chytridiales</taxon>
        <taxon>Chytriomycetaceae</taxon>
        <taxon>Physocladia</taxon>
    </lineage>
</organism>
<reference evidence="2" key="1">
    <citation type="submission" date="2020-05" db="EMBL/GenBank/DDBJ databases">
        <title>Phylogenomic resolution of chytrid fungi.</title>
        <authorList>
            <person name="Stajich J.E."/>
            <person name="Amses K."/>
            <person name="Simmons R."/>
            <person name="Seto K."/>
            <person name="Myers J."/>
            <person name="Bonds A."/>
            <person name="Quandt C.A."/>
            <person name="Barry K."/>
            <person name="Liu P."/>
            <person name="Grigoriev I."/>
            <person name="Longcore J.E."/>
            <person name="James T.Y."/>
        </authorList>
    </citation>
    <scope>NUCLEOTIDE SEQUENCE</scope>
    <source>
        <strain evidence="2">JEL0513</strain>
    </source>
</reference>
<accession>A0AAD5XCM5</accession>
<dbReference type="Gene3D" id="2.60.120.680">
    <property type="entry name" value="GOLD domain"/>
    <property type="match status" value="1"/>
</dbReference>
<dbReference type="EMBL" id="JADGJH010000855">
    <property type="protein sequence ID" value="KAJ3121786.1"/>
    <property type="molecule type" value="Genomic_DNA"/>
</dbReference>
<feature type="region of interest" description="Disordered" evidence="1">
    <location>
        <begin position="64"/>
        <end position="85"/>
    </location>
</feature>
<dbReference type="SUPFAM" id="SSF101576">
    <property type="entry name" value="Supernatant protein factor (SPF), C-terminal domain"/>
    <property type="match status" value="1"/>
</dbReference>
<sequence>MKDFSIALSEAGPNEQQIVLPPPKPSRKAQQISSPATSQLPLSLSSSVEKPSVAARLAAVAAKEHNGASPAPLREPSRQQPQHAYRSSLSIYPLKPRYKPHSIIPLSKVKSNVGATLSGTIPIDNLKKGVYVFIWDNTTSVLLPKIVSFRIGLVTTALVAATGSSLAADSVDYEVSSPVVLGANSGLALENGEFVAAHKE</sequence>
<dbReference type="InterPro" id="IPR036598">
    <property type="entry name" value="GOLD_dom_sf"/>
</dbReference>
<proteinExistence type="predicted"/>
<feature type="compositionally biased region" description="Polar residues" evidence="1">
    <location>
        <begin position="28"/>
        <end position="44"/>
    </location>
</feature>